<evidence type="ECO:0000313" key="1">
    <source>
        <dbReference type="EMBL" id="QVJ00041.1"/>
    </source>
</evidence>
<organism evidence="1 2">
    <name type="scientific">Nocardiopsis eucommiae</name>
    <dbReference type="NCBI Taxonomy" id="2831970"/>
    <lineage>
        <taxon>Bacteria</taxon>
        <taxon>Bacillati</taxon>
        <taxon>Actinomycetota</taxon>
        <taxon>Actinomycetes</taxon>
        <taxon>Streptosporangiales</taxon>
        <taxon>Nocardiopsidaceae</taxon>
        <taxon>Nocardiopsis</taxon>
    </lineage>
</organism>
<evidence type="ECO:0000313" key="2">
    <source>
        <dbReference type="Proteomes" id="UP000682416"/>
    </source>
</evidence>
<dbReference type="KEGG" id="nec:KGD82_13835"/>
<proteinExistence type="predicted"/>
<dbReference type="AlphaFoldDB" id="A0A975L698"/>
<gene>
    <name evidence="1" type="ORF">KGD82_13835</name>
</gene>
<sequence length="73" mass="7816">MTPTIDLSLRSIALVRALGTGDEIEAAHILGTIDPRESLGMLVQTAQIVVTMQRSLPGDVDSLCDQLEAGVRR</sequence>
<reference evidence="1" key="1">
    <citation type="submission" date="2021-05" db="EMBL/GenBank/DDBJ databases">
        <authorList>
            <person name="Kaiqin L."/>
            <person name="Jian G."/>
        </authorList>
    </citation>
    <scope>NUCLEOTIDE SEQUENCE</scope>
    <source>
        <strain evidence="1">HDS5</strain>
    </source>
</reference>
<dbReference type="EMBL" id="CP074402">
    <property type="protein sequence ID" value="QVJ00041.1"/>
    <property type="molecule type" value="Genomic_DNA"/>
</dbReference>
<keyword evidence="2" id="KW-1185">Reference proteome</keyword>
<name>A0A975L698_9ACTN</name>
<accession>A0A975L698</accession>
<protein>
    <submittedName>
        <fullName evidence="1">Uncharacterized protein</fullName>
    </submittedName>
</protein>
<dbReference type="Proteomes" id="UP000682416">
    <property type="component" value="Chromosome"/>
</dbReference>